<dbReference type="PANTHER" id="PTHR21654:SF7">
    <property type="entry name" value="HOMEODOMAIN-LIKE SUPERFAMILY PROTEIN"/>
    <property type="match status" value="1"/>
</dbReference>
<organism evidence="9 10">
    <name type="scientific">Raphanus sativus</name>
    <name type="common">Radish</name>
    <name type="synonym">Raphanus raphanistrum var. sativus</name>
    <dbReference type="NCBI Taxonomy" id="3726"/>
    <lineage>
        <taxon>Eukaryota</taxon>
        <taxon>Viridiplantae</taxon>
        <taxon>Streptophyta</taxon>
        <taxon>Embryophyta</taxon>
        <taxon>Tracheophyta</taxon>
        <taxon>Spermatophyta</taxon>
        <taxon>Magnoliopsida</taxon>
        <taxon>eudicotyledons</taxon>
        <taxon>Gunneridae</taxon>
        <taxon>Pentapetalae</taxon>
        <taxon>rosids</taxon>
        <taxon>malvids</taxon>
        <taxon>Brassicales</taxon>
        <taxon>Brassicaceae</taxon>
        <taxon>Brassiceae</taxon>
        <taxon>Raphanus</taxon>
    </lineage>
</organism>
<dbReference type="Gene3D" id="1.10.10.60">
    <property type="entry name" value="Homeodomain-like"/>
    <property type="match status" value="1"/>
</dbReference>
<dbReference type="Pfam" id="PF13837">
    <property type="entry name" value="Myb_DNA-bind_4"/>
    <property type="match status" value="1"/>
</dbReference>
<dbReference type="GO" id="GO:0005634">
    <property type="term" value="C:nucleus"/>
    <property type="evidence" value="ECO:0007669"/>
    <property type="project" value="UniProtKB-SubCell"/>
</dbReference>
<dbReference type="PANTHER" id="PTHR21654">
    <property type="entry name" value="FI21293P1"/>
    <property type="match status" value="1"/>
</dbReference>
<dbReference type="RefSeq" id="XP_018439537.1">
    <property type="nucleotide sequence ID" value="XM_018584035.2"/>
</dbReference>
<dbReference type="OrthoDB" id="691673at2759"/>
<evidence type="ECO:0000313" key="9">
    <source>
        <dbReference type="Proteomes" id="UP000504610"/>
    </source>
</evidence>
<evidence type="ECO:0000256" key="6">
    <source>
        <dbReference type="SAM" id="Coils"/>
    </source>
</evidence>
<sequence length="388" mass="43729">MELLAGSCRKRLGDDFAEDADPFGGSDWAYGGRSMRTQGGNDDALAALADLAPPPQKLKPIRCVVNKSPLVAEDRHPLDILAGSLDRLPEMGFLEEGCFDAPSGSKIADVEGSGQLMRRGVGKGGLEREVVQGRVLGHGTSRDGVSLSSSVNSDSEEDSSQGVGKAVTGKRKRQTREKLEHFMEKLVGTMMKRQEQMHNQLINVMEKIERERVRSEEAWRQQEMERMKQNEEARRQEMSRSSSLISFIKSVIGEEIKIAQPLQTISNNRCEWDQTQGEVTLVFPSGRRWPQEEVQALIASRSEVEEKTGVHKGAIWDEISARMKGKGYERSAKKCKEKWENMNKYYKRVMESSKKQPEHTKTRSYFEKLGNFYKSNSVTAEHSGKKEQ</sequence>
<dbReference type="Proteomes" id="UP000504610">
    <property type="component" value="Chromosome 6"/>
</dbReference>
<name>A0A6J0JV43_RAPSA</name>
<proteinExistence type="predicted"/>
<dbReference type="GeneID" id="108811924"/>
<comment type="subcellular location">
    <subcellularLocation>
        <location evidence="1">Nucleus</location>
    </subcellularLocation>
</comment>
<keyword evidence="4" id="KW-0804">Transcription</keyword>
<feature type="region of interest" description="Disordered" evidence="7">
    <location>
        <begin position="135"/>
        <end position="175"/>
    </location>
</feature>
<evidence type="ECO:0000256" key="7">
    <source>
        <dbReference type="SAM" id="MobiDB-lite"/>
    </source>
</evidence>
<keyword evidence="3" id="KW-0238">DNA-binding</keyword>
<evidence type="ECO:0000313" key="10">
    <source>
        <dbReference type="RefSeq" id="XP_018439537.1"/>
    </source>
</evidence>
<dbReference type="GO" id="GO:0003677">
    <property type="term" value="F:DNA binding"/>
    <property type="evidence" value="ECO:0007669"/>
    <property type="project" value="UniProtKB-KW"/>
</dbReference>
<dbReference type="SMART" id="SM00717">
    <property type="entry name" value="SANT"/>
    <property type="match status" value="1"/>
</dbReference>
<dbReference type="CDD" id="cd12203">
    <property type="entry name" value="GT1"/>
    <property type="match status" value="1"/>
</dbReference>
<dbReference type="KEGG" id="rsz:108811924"/>
<evidence type="ECO:0000259" key="8">
    <source>
        <dbReference type="PROSITE" id="PS50090"/>
    </source>
</evidence>
<dbReference type="InterPro" id="IPR009057">
    <property type="entry name" value="Homeodomain-like_sf"/>
</dbReference>
<accession>A0A6J0JV43</accession>
<dbReference type="GO" id="GO:0006355">
    <property type="term" value="P:regulation of DNA-templated transcription"/>
    <property type="evidence" value="ECO:0007669"/>
    <property type="project" value="UniProtKB-ARBA"/>
</dbReference>
<evidence type="ECO:0000256" key="3">
    <source>
        <dbReference type="ARBA" id="ARBA00023125"/>
    </source>
</evidence>
<dbReference type="SUPFAM" id="SSF46689">
    <property type="entry name" value="Homeodomain-like"/>
    <property type="match status" value="1"/>
</dbReference>
<evidence type="ECO:0000256" key="2">
    <source>
        <dbReference type="ARBA" id="ARBA00023015"/>
    </source>
</evidence>
<dbReference type="InterPro" id="IPR001005">
    <property type="entry name" value="SANT/Myb"/>
</dbReference>
<evidence type="ECO:0000256" key="1">
    <source>
        <dbReference type="ARBA" id="ARBA00004123"/>
    </source>
</evidence>
<feature type="domain" description="Myb-like" evidence="8">
    <location>
        <begin position="288"/>
        <end position="343"/>
    </location>
</feature>
<keyword evidence="9" id="KW-1185">Reference proteome</keyword>
<keyword evidence="5" id="KW-0539">Nucleus</keyword>
<dbReference type="PROSITE" id="PS50090">
    <property type="entry name" value="MYB_LIKE"/>
    <property type="match status" value="1"/>
</dbReference>
<dbReference type="InterPro" id="IPR044822">
    <property type="entry name" value="Myb_DNA-bind_4"/>
</dbReference>
<reference evidence="9" key="1">
    <citation type="journal article" date="2019" name="Database">
        <title>The radish genome database (RadishGD): an integrated information resource for radish genomics.</title>
        <authorList>
            <person name="Yu H.J."/>
            <person name="Baek S."/>
            <person name="Lee Y.J."/>
            <person name="Cho A."/>
            <person name="Mun J.H."/>
        </authorList>
    </citation>
    <scope>NUCLEOTIDE SEQUENCE [LARGE SCALE GENOMIC DNA]</scope>
    <source>
        <strain evidence="9">cv. WK10039</strain>
    </source>
</reference>
<feature type="coiled-coil region" evidence="6">
    <location>
        <begin position="191"/>
        <end position="241"/>
    </location>
</feature>
<reference evidence="10" key="2">
    <citation type="submission" date="2025-08" db="UniProtKB">
        <authorList>
            <consortium name="RefSeq"/>
        </authorList>
    </citation>
    <scope>IDENTIFICATION</scope>
    <source>
        <tissue evidence="10">Leaf</tissue>
    </source>
</reference>
<evidence type="ECO:0000256" key="4">
    <source>
        <dbReference type="ARBA" id="ARBA00023163"/>
    </source>
</evidence>
<gene>
    <name evidence="10" type="primary">LOC108811924</name>
</gene>
<protein>
    <submittedName>
        <fullName evidence="10">Trihelix transcription factor GT-2</fullName>
    </submittedName>
</protein>
<dbReference type="AlphaFoldDB" id="A0A6J0JV43"/>
<keyword evidence="2" id="KW-0805">Transcription regulation</keyword>
<keyword evidence="6" id="KW-0175">Coiled coil</keyword>
<evidence type="ECO:0000256" key="5">
    <source>
        <dbReference type="ARBA" id="ARBA00023242"/>
    </source>
</evidence>